<dbReference type="PANTHER" id="PTHR33067">
    <property type="entry name" value="RNA-DIRECTED DNA POLYMERASE-RELATED"/>
    <property type="match status" value="1"/>
</dbReference>
<dbReference type="CDD" id="cd00303">
    <property type="entry name" value="retropepsin_like"/>
    <property type="match status" value="1"/>
</dbReference>
<dbReference type="InterPro" id="IPR021109">
    <property type="entry name" value="Peptidase_aspartic_dom_sf"/>
</dbReference>
<dbReference type="AlphaFoldDB" id="A0A371HRJ5"/>
<proteinExistence type="predicted"/>
<dbReference type="EMBL" id="QJKJ01001887">
    <property type="protein sequence ID" value="RDY05402.1"/>
    <property type="molecule type" value="Genomic_DNA"/>
</dbReference>
<evidence type="ECO:0000313" key="2">
    <source>
        <dbReference type="Proteomes" id="UP000257109"/>
    </source>
</evidence>
<sequence length="265" mass="29868">MPTLIYKSLNFGDLEPTKMTIQLENKSVVQPLGVLEDVLVQVNELIFPVDFYVLDMEDETSRKGSTLILGRPFLMSAKTKIDVHAGKLSMQFGDHMVQFNIFEVVKHPIEDHSLFGINLIDELVEEHLQLNTVVMILYILLEISIFLNTWAKTDCNELREVRDLFNSKDGITDLADLGHEEELLDLLDQLCKHEDLEYSINAGVQVAGIEKQLSVQVATMFIVEYMPATGSQEEKKVEVDSIKKTSTEPGLIMHAIVGSTSDNED</sequence>
<gene>
    <name evidence="1" type="ORF">CR513_10770</name>
</gene>
<evidence type="ECO:0000313" key="1">
    <source>
        <dbReference type="EMBL" id="RDY05402.1"/>
    </source>
</evidence>
<comment type="caution">
    <text evidence="1">The sequence shown here is derived from an EMBL/GenBank/DDBJ whole genome shotgun (WGS) entry which is preliminary data.</text>
</comment>
<dbReference type="OrthoDB" id="778454at2759"/>
<keyword evidence="2" id="KW-1185">Reference proteome</keyword>
<dbReference type="Proteomes" id="UP000257109">
    <property type="component" value="Unassembled WGS sequence"/>
</dbReference>
<feature type="non-terminal residue" evidence="1">
    <location>
        <position position="1"/>
    </location>
</feature>
<accession>A0A371HRJ5</accession>
<reference evidence="1" key="1">
    <citation type="submission" date="2018-05" db="EMBL/GenBank/DDBJ databases">
        <title>Draft genome of Mucuna pruriens seed.</title>
        <authorList>
            <person name="Nnadi N.E."/>
            <person name="Vos R."/>
            <person name="Hasami M.H."/>
            <person name="Devisetty U.K."/>
            <person name="Aguiy J.C."/>
        </authorList>
    </citation>
    <scope>NUCLEOTIDE SEQUENCE [LARGE SCALE GENOMIC DNA]</scope>
    <source>
        <strain evidence="1">JCA_2017</strain>
    </source>
</reference>
<name>A0A371HRJ5_MUCPR</name>
<organism evidence="1 2">
    <name type="scientific">Mucuna pruriens</name>
    <name type="common">Velvet bean</name>
    <name type="synonym">Dolichos pruriens</name>
    <dbReference type="NCBI Taxonomy" id="157652"/>
    <lineage>
        <taxon>Eukaryota</taxon>
        <taxon>Viridiplantae</taxon>
        <taxon>Streptophyta</taxon>
        <taxon>Embryophyta</taxon>
        <taxon>Tracheophyta</taxon>
        <taxon>Spermatophyta</taxon>
        <taxon>Magnoliopsida</taxon>
        <taxon>eudicotyledons</taxon>
        <taxon>Gunneridae</taxon>
        <taxon>Pentapetalae</taxon>
        <taxon>rosids</taxon>
        <taxon>fabids</taxon>
        <taxon>Fabales</taxon>
        <taxon>Fabaceae</taxon>
        <taxon>Papilionoideae</taxon>
        <taxon>50 kb inversion clade</taxon>
        <taxon>NPAAA clade</taxon>
        <taxon>indigoferoid/millettioid clade</taxon>
        <taxon>Phaseoleae</taxon>
        <taxon>Mucuna</taxon>
    </lineage>
</organism>
<protein>
    <submittedName>
        <fullName evidence="1">Uncharacterized protein</fullName>
    </submittedName>
</protein>
<dbReference type="PANTHER" id="PTHR33067:SF15">
    <property type="entry name" value="RNA-DIRECTED DNA POLYMERASE"/>
    <property type="match status" value="1"/>
</dbReference>
<dbReference type="Gene3D" id="2.40.70.10">
    <property type="entry name" value="Acid Proteases"/>
    <property type="match status" value="1"/>
</dbReference>